<protein>
    <recommendedName>
        <fullName evidence="3">HNH endonuclease</fullName>
    </recommendedName>
</protein>
<dbReference type="Proteomes" id="UP000811899">
    <property type="component" value="Unassembled WGS sequence"/>
</dbReference>
<accession>A0AAW4L5C8</accession>
<name>A0AAW4L5C8_9BACT</name>
<organism evidence="1 2">
    <name type="scientific">Geoanaerobacter pelophilus</name>
    <dbReference type="NCBI Taxonomy" id="60036"/>
    <lineage>
        <taxon>Bacteria</taxon>
        <taxon>Pseudomonadati</taxon>
        <taxon>Thermodesulfobacteriota</taxon>
        <taxon>Desulfuromonadia</taxon>
        <taxon>Geobacterales</taxon>
        <taxon>Geobacteraceae</taxon>
        <taxon>Geoanaerobacter</taxon>
    </lineage>
</organism>
<gene>
    <name evidence="1" type="ORF">KI809_07820</name>
</gene>
<dbReference type="EMBL" id="JAHCVJ010000002">
    <property type="protein sequence ID" value="MBT0664208.1"/>
    <property type="molecule type" value="Genomic_DNA"/>
</dbReference>
<dbReference type="AlphaFoldDB" id="A0AAW4L5C8"/>
<evidence type="ECO:0008006" key="3">
    <source>
        <dbReference type="Google" id="ProtNLM"/>
    </source>
</evidence>
<sequence length="128" mass="14924">MNEEMTIESIFMLAAKRSLKPRAWTWKPLQTYNGFTHDQRVLKWQAIYLGIQLGLITPAEDYNCDICGTSPNHATISFHSEDYSSMTGHFPLCQSCHTRIHRRFTNPIPWGEILDKYGDGSKWFERLK</sequence>
<proteinExistence type="predicted"/>
<reference evidence="1 2" key="1">
    <citation type="submission" date="2021-05" db="EMBL/GenBank/DDBJ databases">
        <title>The draft genome of Geobacter pelophilus DSM 12255.</title>
        <authorList>
            <person name="Xu Z."/>
            <person name="Masuda Y."/>
            <person name="Itoh H."/>
            <person name="Senoo K."/>
        </authorList>
    </citation>
    <scope>NUCLEOTIDE SEQUENCE [LARGE SCALE GENOMIC DNA]</scope>
    <source>
        <strain evidence="1 2">DSM 12255</strain>
    </source>
</reference>
<dbReference type="RefSeq" id="WP_214170968.1">
    <property type="nucleotide sequence ID" value="NZ_JAHCVJ010000002.1"/>
</dbReference>
<comment type="caution">
    <text evidence="1">The sequence shown here is derived from an EMBL/GenBank/DDBJ whole genome shotgun (WGS) entry which is preliminary data.</text>
</comment>
<keyword evidence="2" id="KW-1185">Reference proteome</keyword>
<evidence type="ECO:0000313" key="2">
    <source>
        <dbReference type="Proteomes" id="UP000811899"/>
    </source>
</evidence>
<evidence type="ECO:0000313" key="1">
    <source>
        <dbReference type="EMBL" id="MBT0664208.1"/>
    </source>
</evidence>